<feature type="domain" description="4Fe-4S Wbl-type" evidence="2">
    <location>
        <begin position="23"/>
        <end position="90"/>
    </location>
</feature>
<name>A0A448I436_MYCCI</name>
<dbReference type="EMBL" id="LR134355">
    <property type="protein sequence ID" value="VEG47258.1"/>
    <property type="molecule type" value="Genomic_DNA"/>
</dbReference>
<dbReference type="OrthoDB" id="4428041at2"/>
<dbReference type="InterPro" id="IPR034768">
    <property type="entry name" value="4FE4S_WBL"/>
</dbReference>
<sequence>MSYADPSALFASLGGIPLLPGAACVGRSELFDERADHEDPDDRKYRHDKAVRICRACPAQPDCTTWFESLPTAQKPTGVIAGRNHEPSTRRPRKKTAA</sequence>
<feature type="region of interest" description="Disordered" evidence="1">
    <location>
        <begin position="76"/>
        <end position="98"/>
    </location>
</feature>
<dbReference type="AlphaFoldDB" id="A0A448I436"/>
<evidence type="ECO:0000313" key="3">
    <source>
        <dbReference type="EMBL" id="VEG47258.1"/>
    </source>
</evidence>
<dbReference type="RefSeq" id="WP_126333169.1">
    <property type="nucleotide sequence ID" value="NZ_AP022604.1"/>
</dbReference>
<evidence type="ECO:0000313" key="4">
    <source>
        <dbReference type="Proteomes" id="UP000282551"/>
    </source>
</evidence>
<organism evidence="3 4">
    <name type="scientific">Mycolicibacterium chitae</name>
    <name type="common">Mycobacterium chitae</name>
    <dbReference type="NCBI Taxonomy" id="1792"/>
    <lineage>
        <taxon>Bacteria</taxon>
        <taxon>Bacillati</taxon>
        <taxon>Actinomycetota</taxon>
        <taxon>Actinomycetes</taxon>
        <taxon>Mycobacteriales</taxon>
        <taxon>Mycobacteriaceae</taxon>
        <taxon>Mycolicibacterium</taxon>
    </lineage>
</organism>
<reference evidence="3 4" key="1">
    <citation type="submission" date="2018-12" db="EMBL/GenBank/DDBJ databases">
        <authorList>
            <consortium name="Pathogen Informatics"/>
        </authorList>
    </citation>
    <scope>NUCLEOTIDE SEQUENCE [LARGE SCALE GENOMIC DNA]</scope>
    <source>
        <strain evidence="3 4">NCTC10485</strain>
    </source>
</reference>
<evidence type="ECO:0000259" key="2">
    <source>
        <dbReference type="PROSITE" id="PS51674"/>
    </source>
</evidence>
<evidence type="ECO:0000256" key="1">
    <source>
        <dbReference type="SAM" id="MobiDB-lite"/>
    </source>
</evidence>
<proteinExistence type="predicted"/>
<gene>
    <name evidence="3" type="ORF">NCTC10485_01533</name>
</gene>
<keyword evidence="4" id="KW-1185">Reference proteome</keyword>
<protein>
    <recommendedName>
        <fullName evidence="2">4Fe-4S Wbl-type domain-containing protein</fullName>
    </recommendedName>
</protein>
<dbReference type="PROSITE" id="PS51674">
    <property type="entry name" value="4FE4S_WBL"/>
    <property type="match status" value="1"/>
</dbReference>
<accession>A0A448I436</accession>
<dbReference type="Proteomes" id="UP000282551">
    <property type="component" value="Chromosome"/>
</dbReference>